<dbReference type="InterPro" id="IPR036237">
    <property type="entry name" value="Xyl_isomerase-like_sf"/>
</dbReference>
<accession>A0A1L9RKG2</accession>
<dbReference type="PANTHER" id="PTHR12110">
    <property type="entry name" value="HYDROXYPYRUVATE ISOMERASE"/>
    <property type="match status" value="1"/>
</dbReference>
<dbReference type="Proteomes" id="UP000184383">
    <property type="component" value="Unassembled WGS sequence"/>
</dbReference>
<evidence type="ECO:0000313" key="3">
    <source>
        <dbReference type="Proteomes" id="UP000184383"/>
    </source>
</evidence>
<protein>
    <recommendedName>
        <fullName evidence="1">Xylose isomerase-like TIM barrel domain-containing protein</fullName>
    </recommendedName>
</protein>
<evidence type="ECO:0000313" key="2">
    <source>
        <dbReference type="EMBL" id="OJJ35405.1"/>
    </source>
</evidence>
<feature type="domain" description="Xylose isomerase-like TIM barrel" evidence="1">
    <location>
        <begin position="26"/>
        <end position="324"/>
    </location>
</feature>
<dbReference type="STRING" id="1073089.A0A1L9RKG2"/>
<dbReference type="Pfam" id="PF01261">
    <property type="entry name" value="AP_endonuc_2"/>
    <property type="match status" value="1"/>
</dbReference>
<organism evidence="2 3">
    <name type="scientific">Aspergillus wentii DTO 134E9</name>
    <dbReference type="NCBI Taxonomy" id="1073089"/>
    <lineage>
        <taxon>Eukaryota</taxon>
        <taxon>Fungi</taxon>
        <taxon>Dikarya</taxon>
        <taxon>Ascomycota</taxon>
        <taxon>Pezizomycotina</taxon>
        <taxon>Eurotiomycetes</taxon>
        <taxon>Eurotiomycetidae</taxon>
        <taxon>Eurotiales</taxon>
        <taxon>Aspergillaceae</taxon>
        <taxon>Aspergillus</taxon>
        <taxon>Aspergillus subgen. Cremei</taxon>
    </lineage>
</organism>
<keyword evidence="3" id="KW-1185">Reference proteome</keyword>
<dbReference type="OrthoDB" id="5360893at2759"/>
<name>A0A1L9RKG2_ASPWE</name>
<dbReference type="InterPro" id="IPR050312">
    <property type="entry name" value="IolE/XylAMocC-like"/>
</dbReference>
<dbReference type="SUPFAM" id="SSF51658">
    <property type="entry name" value="Xylose isomerase-like"/>
    <property type="match status" value="1"/>
</dbReference>
<dbReference type="PANTHER" id="PTHR12110:SF21">
    <property type="entry name" value="XYLOSE ISOMERASE-LIKE TIM BARREL DOMAIN-CONTAINING PROTEIN"/>
    <property type="match status" value="1"/>
</dbReference>
<dbReference type="GeneID" id="63753441"/>
<dbReference type="AlphaFoldDB" id="A0A1L9RKG2"/>
<sequence>MKCQPAITTVSLGLSNRFNILDKLTQAALHGFSAIELFYDDLEALASSLSPPPHSSPPLRHSLLQAAHQIRLHCDALSLTILNLQPFRFFEGLVDRVQLDYILSHTIPLWIDICHILGADTILVPSNFLPSDPSTNAPRTVGDRDILIHDLRQLALLGAQSSPPIKFAYEALAWGTHISTWEQSYDLVTAVNHPNLGLALDTFNIAGAIYADPTAEDGRTVNAEEALSASLHRMKTTLDLSKLFIVQIADAERLTTPLRPGHAFYVEGQPSRMSWSRNTRLFLCEPERCGYLPVLEIVRTLLDMGWTGYLAYEIFSRTLAGPDPSTPAVHAERAQRSWARLFSFTLSTSNPKSPFPNFSSWT</sequence>
<dbReference type="Gene3D" id="3.20.20.150">
    <property type="entry name" value="Divalent-metal-dependent TIM barrel enzymes"/>
    <property type="match status" value="1"/>
</dbReference>
<evidence type="ECO:0000259" key="1">
    <source>
        <dbReference type="Pfam" id="PF01261"/>
    </source>
</evidence>
<dbReference type="EMBL" id="KV878212">
    <property type="protein sequence ID" value="OJJ35405.1"/>
    <property type="molecule type" value="Genomic_DNA"/>
</dbReference>
<dbReference type="RefSeq" id="XP_040689081.1">
    <property type="nucleotide sequence ID" value="XM_040837593.1"/>
</dbReference>
<gene>
    <name evidence="2" type="ORF">ASPWEDRAFT_51457</name>
</gene>
<dbReference type="VEuPathDB" id="FungiDB:ASPWEDRAFT_51457"/>
<proteinExistence type="predicted"/>
<reference evidence="3" key="1">
    <citation type="journal article" date="2017" name="Genome Biol.">
        <title>Comparative genomics reveals high biological diversity and specific adaptations in the industrially and medically important fungal genus Aspergillus.</title>
        <authorList>
            <person name="de Vries R.P."/>
            <person name="Riley R."/>
            <person name="Wiebenga A."/>
            <person name="Aguilar-Osorio G."/>
            <person name="Amillis S."/>
            <person name="Uchima C.A."/>
            <person name="Anderluh G."/>
            <person name="Asadollahi M."/>
            <person name="Askin M."/>
            <person name="Barry K."/>
            <person name="Battaglia E."/>
            <person name="Bayram O."/>
            <person name="Benocci T."/>
            <person name="Braus-Stromeyer S.A."/>
            <person name="Caldana C."/>
            <person name="Canovas D."/>
            <person name="Cerqueira G.C."/>
            <person name="Chen F."/>
            <person name="Chen W."/>
            <person name="Choi C."/>
            <person name="Clum A."/>
            <person name="Dos Santos R.A."/>
            <person name="Damasio A.R."/>
            <person name="Diallinas G."/>
            <person name="Emri T."/>
            <person name="Fekete E."/>
            <person name="Flipphi M."/>
            <person name="Freyberg S."/>
            <person name="Gallo A."/>
            <person name="Gournas C."/>
            <person name="Habgood R."/>
            <person name="Hainaut M."/>
            <person name="Harispe M.L."/>
            <person name="Henrissat B."/>
            <person name="Hilden K.S."/>
            <person name="Hope R."/>
            <person name="Hossain A."/>
            <person name="Karabika E."/>
            <person name="Karaffa L."/>
            <person name="Karanyi Z."/>
            <person name="Krasevec N."/>
            <person name="Kuo A."/>
            <person name="Kusch H."/>
            <person name="LaButti K."/>
            <person name="Lagendijk E.L."/>
            <person name="Lapidus A."/>
            <person name="Levasseur A."/>
            <person name="Lindquist E."/>
            <person name="Lipzen A."/>
            <person name="Logrieco A.F."/>
            <person name="MacCabe A."/>
            <person name="Maekelae M.R."/>
            <person name="Malavazi I."/>
            <person name="Melin P."/>
            <person name="Meyer V."/>
            <person name="Mielnichuk N."/>
            <person name="Miskei M."/>
            <person name="Molnar A.P."/>
            <person name="Mule G."/>
            <person name="Ngan C.Y."/>
            <person name="Orejas M."/>
            <person name="Orosz E."/>
            <person name="Ouedraogo J.P."/>
            <person name="Overkamp K.M."/>
            <person name="Park H.-S."/>
            <person name="Perrone G."/>
            <person name="Piumi F."/>
            <person name="Punt P.J."/>
            <person name="Ram A.F."/>
            <person name="Ramon A."/>
            <person name="Rauscher S."/>
            <person name="Record E."/>
            <person name="Riano-Pachon D.M."/>
            <person name="Robert V."/>
            <person name="Roehrig J."/>
            <person name="Ruller R."/>
            <person name="Salamov A."/>
            <person name="Salih N.S."/>
            <person name="Samson R.A."/>
            <person name="Sandor E."/>
            <person name="Sanguinetti M."/>
            <person name="Schuetze T."/>
            <person name="Sepcic K."/>
            <person name="Shelest E."/>
            <person name="Sherlock G."/>
            <person name="Sophianopoulou V."/>
            <person name="Squina F.M."/>
            <person name="Sun H."/>
            <person name="Susca A."/>
            <person name="Todd R.B."/>
            <person name="Tsang A."/>
            <person name="Unkles S.E."/>
            <person name="van de Wiele N."/>
            <person name="van Rossen-Uffink D."/>
            <person name="Oliveira J.V."/>
            <person name="Vesth T.C."/>
            <person name="Visser J."/>
            <person name="Yu J.-H."/>
            <person name="Zhou M."/>
            <person name="Andersen M.R."/>
            <person name="Archer D.B."/>
            <person name="Baker S.E."/>
            <person name="Benoit I."/>
            <person name="Brakhage A.A."/>
            <person name="Braus G.H."/>
            <person name="Fischer R."/>
            <person name="Frisvad J.C."/>
            <person name="Goldman G.H."/>
            <person name="Houbraken J."/>
            <person name="Oakley B."/>
            <person name="Pocsi I."/>
            <person name="Scazzocchio C."/>
            <person name="Seiboth B."/>
            <person name="vanKuyk P.A."/>
            <person name="Wortman J."/>
            <person name="Dyer P.S."/>
            <person name="Grigoriev I.V."/>
        </authorList>
    </citation>
    <scope>NUCLEOTIDE SEQUENCE [LARGE SCALE GENOMIC DNA]</scope>
    <source>
        <strain evidence="3">DTO 134E9</strain>
    </source>
</reference>
<dbReference type="InterPro" id="IPR013022">
    <property type="entry name" value="Xyl_isomerase-like_TIM-brl"/>
</dbReference>